<dbReference type="Proteomes" id="UP000033647">
    <property type="component" value="Unassembled WGS sequence"/>
</dbReference>
<dbReference type="AlphaFoldDB" id="A0A0F4GW14"/>
<feature type="compositionally biased region" description="Basic and acidic residues" evidence="10">
    <location>
        <begin position="549"/>
        <end position="561"/>
    </location>
</feature>
<evidence type="ECO:0000256" key="4">
    <source>
        <dbReference type="ARBA" id="ARBA00022448"/>
    </source>
</evidence>
<evidence type="ECO:0000256" key="10">
    <source>
        <dbReference type="SAM" id="MobiDB-lite"/>
    </source>
</evidence>
<comment type="caution">
    <text evidence="11">The sequence shown here is derived from an EMBL/GenBank/DDBJ whole genome shotgun (WGS) entry which is preliminary data.</text>
</comment>
<evidence type="ECO:0000313" key="11">
    <source>
        <dbReference type="EMBL" id="KJY01620.1"/>
    </source>
</evidence>
<organism evidence="11 12">
    <name type="scientific">Zymoseptoria brevis</name>
    <dbReference type="NCBI Taxonomy" id="1047168"/>
    <lineage>
        <taxon>Eukaryota</taxon>
        <taxon>Fungi</taxon>
        <taxon>Dikarya</taxon>
        <taxon>Ascomycota</taxon>
        <taxon>Pezizomycotina</taxon>
        <taxon>Dothideomycetes</taxon>
        <taxon>Dothideomycetidae</taxon>
        <taxon>Mycosphaerellales</taxon>
        <taxon>Mycosphaerellaceae</taxon>
        <taxon>Zymoseptoria</taxon>
    </lineage>
</organism>
<accession>A0A0F4GW14</accession>
<dbReference type="PANTHER" id="PTHR13344">
    <property type="entry name" value="NADH-UBIQUINONE OXIDOREDUCTASE"/>
    <property type="match status" value="1"/>
</dbReference>
<proteinExistence type="inferred from homology"/>
<comment type="subcellular location">
    <subcellularLocation>
        <location evidence="2">Mitochondrion</location>
    </subcellularLocation>
</comment>
<evidence type="ECO:0000256" key="2">
    <source>
        <dbReference type="ARBA" id="ARBA00004173"/>
    </source>
</evidence>
<dbReference type="STRING" id="1047168.A0A0F4GW14"/>
<protein>
    <recommendedName>
        <fullName evidence="13">NADH-ubiquinone oxidoreductase</fullName>
    </recommendedName>
</protein>
<name>A0A0F4GW14_9PEZI</name>
<feature type="region of interest" description="Disordered" evidence="10">
    <location>
        <begin position="412"/>
        <end position="434"/>
    </location>
</feature>
<dbReference type="PANTHER" id="PTHR13344:SF0">
    <property type="entry name" value="NADH DEHYDROGENASE [UBIQUINONE] 1 ALPHA SUBCOMPLEX SUBUNIT 8"/>
    <property type="match status" value="1"/>
</dbReference>
<keyword evidence="8" id="KW-0496">Mitochondrion</keyword>
<evidence type="ECO:0000256" key="7">
    <source>
        <dbReference type="ARBA" id="ARBA00022982"/>
    </source>
</evidence>
<evidence type="ECO:0000256" key="5">
    <source>
        <dbReference type="ARBA" id="ARBA00022660"/>
    </source>
</evidence>
<feature type="compositionally biased region" description="Polar residues" evidence="10">
    <location>
        <begin position="418"/>
        <end position="427"/>
    </location>
</feature>
<keyword evidence="4" id="KW-0813">Transport</keyword>
<sequence length="561" mass="62503">MAARQPRFNQQVLIDTTPLPDSIPKVQEIGASSAPLLSASFFIGARCKPYNDDFMLCKTEANGKGETECLKEGRKVTRCAASVIEDINKSCLDVFRTHWKCLDNNNQQLWQCRAAERQLNKCVFENLKLEKTIPGAPENETPVHLRKKQIYAHSLYALTTAMLYADGLEVALVRNNKDYNEKNVSQDHMDQSLRDRKGDRFPDDRRLAHYAAVHRQIRTDSDEVVKVAIRFDPKLFKMFTSDILQVKILEGKHTHTHHIGEPTGGFVQTEVLECLTAPKASHFPPDTIAVFITRGKFASDRKSSRKDLGFTPTASKNGHTYAFQFQCLPKGSPLATEPVPKPTSILAIRPFSREAEIQKRLTTPALPSAKARMTATSSTAMPSDAATGRNTPATVGRHFETASQTTIAFTATKRKATSENSAYSPSSDYDGGTVKKQKFSSQAQVADTQALDFATPVQTKLWRRSQDTNIAKQSGDIIDLTLDDSADEQGHPVKPVLLVQKDAEGLPAKSAFAANEDEQEMDAEDVLLELREVQLQRRLRAMQKKSRQGKVEENDIKRESA</sequence>
<feature type="region of interest" description="Disordered" evidence="10">
    <location>
        <begin position="541"/>
        <end position="561"/>
    </location>
</feature>
<dbReference type="PROSITE" id="PS51808">
    <property type="entry name" value="CHCH"/>
    <property type="match status" value="2"/>
</dbReference>
<evidence type="ECO:0000256" key="1">
    <source>
        <dbReference type="ARBA" id="ARBA00003195"/>
    </source>
</evidence>
<dbReference type="OrthoDB" id="276296at2759"/>
<evidence type="ECO:0008006" key="13">
    <source>
        <dbReference type="Google" id="ProtNLM"/>
    </source>
</evidence>
<keyword evidence="5" id="KW-0679">Respiratory chain</keyword>
<evidence type="ECO:0000256" key="9">
    <source>
        <dbReference type="ARBA" id="ARBA00023157"/>
    </source>
</evidence>
<comment type="function">
    <text evidence="1">Accessory subunit of the mitochondrial membrane respiratory chain NADH dehydrogenase (Complex I), that is believed not to be involved in catalysis. Complex I functions in the transfer of electrons from NADH to the respiratory chain. The immediate electron acceptor for the enzyme is believed to be ubiquinone.</text>
</comment>
<evidence type="ECO:0000256" key="6">
    <source>
        <dbReference type="ARBA" id="ARBA00022737"/>
    </source>
</evidence>
<evidence type="ECO:0000313" key="12">
    <source>
        <dbReference type="Proteomes" id="UP000033647"/>
    </source>
</evidence>
<keyword evidence="7" id="KW-0249">Electron transport</keyword>
<reference evidence="11 12" key="1">
    <citation type="submission" date="2015-03" db="EMBL/GenBank/DDBJ databases">
        <title>RNA-seq based gene annotation and comparative genomics of four Zymoseptoria species reveal species-specific pathogenicity related genes and transposable element activity.</title>
        <authorList>
            <person name="Grandaubert J."/>
            <person name="Bhattacharyya A."/>
            <person name="Stukenbrock E.H."/>
        </authorList>
    </citation>
    <scope>NUCLEOTIDE SEQUENCE [LARGE SCALE GENOMIC DNA]</scope>
    <source>
        <strain evidence="11 12">Zb18110</strain>
    </source>
</reference>
<keyword evidence="6" id="KW-0677">Repeat</keyword>
<evidence type="ECO:0000256" key="8">
    <source>
        <dbReference type="ARBA" id="ARBA00023128"/>
    </source>
</evidence>
<keyword evidence="12" id="KW-1185">Reference proteome</keyword>
<dbReference type="EMBL" id="LAFY01000277">
    <property type="protein sequence ID" value="KJY01620.1"/>
    <property type="molecule type" value="Genomic_DNA"/>
</dbReference>
<dbReference type="GO" id="GO:0005739">
    <property type="term" value="C:mitochondrion"/>
    <property type="evidence" value="ECO:0007669"/>
    <property type="project" value="UniProtKB-SubCell"/>
</dbReference>
<keyword evidence="9" id="KW-1015">Disulfide bond</keyword>
<gene>
    <name evidence="11" type="ORF">TI39_contig285g00037</name>
</gene>
<dbReference type="InterPro" id="IPR016680">
    <property type="entry name" value="NDUFA8"/>
</dbReference>
<comment type="similarity">
    <text evidence="3">Belongs to the complex I NDUFA8 subunit family.</text>
</comment>
<feature type="region of interest" description="Disordered" evidence="10">
    <location>
        <begin position="368"/>
        <end position="393"/>
    </location>
</feature>
<dbReference type="GO" id="GO:0006120">
    <property type="term" value="P:mitochondrial electron transport, NADH to ubiquinone"/>
    <property type="evidence" value="ECO:0007669"/>
    <property type="project" value="InterPro"/>
</dbReference>
<evidence type="ECO:0000256" key="3">
    <source>
        <dbReference type="ARBA" id="ARBA00010705"/>
    </source>
</evidence>